<reference evidence="2 3" key="1">
    <citation type="submission" date="2023-07" db="EMBL/GenBank/DDBJ databases">
        <title>Sequencing the genomes of 1000 actinobacteria strains.</title>
        <authorList>
            <person name="Klenk H.-P."/>
        </authorList>
    </citation>
    <scope>NUCLEOTIDE SEQUENCE [LARGE SCALE GENOMIC DNA]</scope>
    <source>
        <strain evidence="2 3">DSM 46740</strain>
    </source>
</reference>
<dbReference type="InterPro" id="IPR037883">
    <property type="entry name" value="Knr4/Smi1-like_sf"/>
</dbReference>
<protein>
    <recommendedName>
        <fullName evidence="1">Knr4/Smi1-like domain-containing protein</fullName>
    </recommendedName>
</protein>
<evidence type="ECO:0000313" key="2">
    <source>
        <dbReference type="EMBL" id="MDP9847986.1"/>
    </source>
</evidence>
<dbReference type="SUPFAM" id="SSF160631">
    <property type="entry name" value="SMI1/KNR4-like"/>
    <property type="match status" value="1"/>
</dbReference>
<dbReference type="Gene3D" id="3.40.1580.10">
    <property type="entry name" value="SMI1/KNR4-like"/>
    <property type="match status" value="1"/>
</dbReference>
<comment type="caution">
    <text evidence="2">The sequence shown here is derived from an EMBL/GenBank/DDBJ whole genome shotgun (WGS) entry which is preliminary data.</text>
</comment>
<dbReference type="InterPro" id="IPR018958">
    <property type="entry name" value="Knr4/Smi1-like_dom"/>
</dbReference>
<sequence>MTAIWAGVRDRVLALRTAPKANKVFGAALNGHLGGQWGHGFELLPPLTEIELSEIERSLGVRLPAEYRDFLLQVASGGAGPDYGLFPLRPRTEGGDSAGSEHLRRPFLPGPAQEMIDAYEKREPVREACPDEEEYRRAWSAWNDEYDELDAALMAGTLCVSHQGCGYYTLLAVTGPERGTMWNDVRAVGEGVDPVRFLRPEKQRVTFAEWYSDWLLRSERQAGGENGNAPAR</sequence>
<evidence type="ECO:0000259" key="1">
    <source>
        <dbReference type="SMART" id="SM00860"/>
    </source>
</evidence>
<dbReference type="Pfam" id="PF09346">
    <property type="entry name" value="SMI1_KNR4"/>
    <property type="match status" value="1"/>
</dbReference>
<dbReference type="RefSeq" id="WP_307565025.1">
    <property type="nucleotide sequence ID" value="NZ_JAUSQU010000001.1"/>
</dbReference>
<dbReference type="Proteomes" id="UP001225356">
    <property type="component" value="Unassembled WGS sequence"/>
</dbReference>
<proteinExistence type="predicted"/>
<organism evidence="2 3">
    <name type="scientific">Streptosporangium lutulentum</name>
    <dbReference type="NCBI Taxonomy" id="1461250"/>
    <lineage>
        <taxon>Bacteria</taxon>
        <taxon>Bacillati</taxon>
        <taxon>Actinomycetota</taxon>
        <taxon>Actinomycetes</taxon>
        <taxon>Streptosporangiales</taxon>
        <taxon>Streptosporangiaceae</taxon>
        <taxon>Streptosporangium</taxon>
    </lineage>
</organism>
<name>A0ABT9QNN9_9ACTN</name>
<dbReference type="SMART" id="SM00860">
    <property type="entry name" value="SMI1_KNR4"/>
    <property type="match status" value="1"/>
</dbReference>
<gene>
    <name evidence="2" type="ORF">J2853_007197</name>
</gene>
<keyword evidence="3" id="KW-1185">Reference proteome</keyword>
<dbReference type="EMBL" id="JAUSQU010000001">
    <property type="protein sequence ID" value="MDP9847986.1"/>
    <property type="molecule type" value="Genomic_DNA"/>
</dbReference>
<accession>A0ABT9QNN9</accession>
<evidence type="ECO:0000313" key="3">
    <source>
        <dbReference type="Proteomes" id="UP001225356"/>
    </source>
</evidence>
<feature type="domain" description="Knr4/Smi1-like" evidence="1">
    <location>
        <begin position="46"/>
        <end position="213"/>
    </location>
</feature>